<name>A0A9D6AF24_9ACTN</name>
<dbReference type="NCBIfam" id="NF010584">
    <property type="entry name" value="PRK13977.1"/>
    <property type="match status" value="1"/>
</dbReference>
<dbReference type="Proteomes" id="UP000787322">
    <property type="component" value="Unassembled WGS sequence"/>
</dbReference>
<keyword evidence="1" id="KW-0472">Membrane</keyword>
<dbReference type="GO" id="GO:0006631">
    <property type="term" value="P:fatty acid metabolic process"/>
    <property type="evidence" value="ECO:0007669"/>
    <property type="project" value="InterPro"/>
</dbReference>
<dbReference type="AlphaFoldDB" id="A0A9D6AF24"/>
<proteinExistence type="predicted"/>
<reference evidence="2" key="1">
    <citation type="submission" date="2020-04" db="EMBL/GenBank/DDBJ databases">
        <title>Deep metagenomics examines the oral microbiome during advanced dental caries in children, revealing novel taxa and co-occurrences with host molecules.</title>
        <authorList>
            <person name="Baker J.L."/>
            <person name="Morton J.T."/>
            <person name="Dinis M."/>
            <person name="Alvarez R."/>
            <person name="Tran N.C."/>
            <person name="Knight R."/>
            <person name="Edlund A."/>
        </authorList>
    </citation>
    <scope>NUCLEOTIDE SEQUENCE</scope>
    <source>
        <strain evidence="2">JCVI_3_bin.11</strain>
    </source>
</reference>
<comment type="caution">
    <text evidence="2">The sequence shown here is derived from an EMBL/GenBank/DDBJ whole genome shotgun (WGS) entry which is preliminary data.</text>
</comment>
<feature type="transmembrane region" description="Helical" evidence="1">
    <location>
        <begin position="24"/>
        <end position="42"/>
    </location>
</feature>
<accession>A0A9D6AF24</accession>
<evidence type="ECO:0000313" key="2">
    <source>
        <dbReference type="EMBL" id="MBF4803510.1"/>
    </source>
</evidence>
<dbReference type="EC" id="4.2.1.53" evidence="2"/>
<evidence type="ECO:0000256" key="1">
    <source>
        <dbReference type="SAM" id="Phobius"/>
    </source>
</evidence>
<dbReference type="GO" id="GO:0071949">
    <property type="term" value="F:FAD binding"/>
    <property type="evidence" value="ECO:0007669"/>
    <property type="project" value="InterPro"/>
</dbReference>
<gene>
    <name evidence="2" type="ORF">HXK24_06845</name>
</gene>
<feature type="non-terminal residue" evidence="2">
    <location>
        <position position="390"/>
    </location>
</feature>
<sequence>MYYSAGTYESFAKPEKPKDADKKSAYIIGTGLAGLAAAFYLVRDGQVKGTRIHLLEKLELAGGSCDGRKDVSKGFYMRGGREMDNHFECMWDMFRDVPSIETPGVSVLDEYYWLNKHDPNYSLCRASEKCGKDAHTDKKFKLDKESSLALAKLFMTPEKDLEDKKISDVLPDSFWNTNFWLYWQTMFAFQRWSSALEMKRYLCRFCHHIDGLPDFTALRFTKYNQYESMILPLVRYLENHGVSVDYGMDVKNVIINDTNGKKVATQIVYEKNGSQQTIDLTEDDLVFITNGCCTDTSCYGDQNTAPDISNVRNGVGESWDLWKNIAAQAKHGEYGNPDNFCSDFEATNWMSATIQTKDEEIIKKIIGVCKRDPREGKVTTGGIVTVKDST</sequence>
<dbReference type="EMBL" id="JABZGU010000249">
    <property type="protein sequence ID" value="MBF4803510.1"/>
    <property type="molecule type" value="Genomic_DNA"/>
</dbReference>
<evidence type="ECO:0000313" key="3">
    <source>
        <dbReference type="Proteomes" id="UP000787322"/>
    </source>
</evidence>
<dbReference type="SUPFAM" id="SSF51905">
    <property type="entry name" value="FAD/NAD(P)-binding domain"/>
    <property type="match status" value="1"/>
</dbReference>
<dbReference type="InterPro" id="IPR010354">
    <property type="entry name" value="Oleate_hydratase"/>
</dbReference>
<protein>
    <submittedName>
        <fullName evidence="2">Oleate hydratase</fullName>
        <ecNumber evidence="2">4.2.1.53</ecNumber>
    </submittedName>
</protein>
<keyword evidence="1" id="KW-0812">Transmembrane</keyword>
<organism evidence="2 3">
    <name type="scientific">Lancefieldella parvula</name>
    <dbReference type="NCBI Taxonomy" id="1382"/>
    <lineage>
        <taxon>Bacteria</taxon>
        <taxon>Bacillati</taxon>
        <taxon>Actinomycetota</taxon>
        <taxon>Coriobacteriia</taxon>
        <taxon>Coriobacteriales</taxon>
        <taxon>Atopobiaceae</taxon>
        <taxon>Lancefieldella</taxon>
    </lineage>
</organism>
<dbReference type="PANTHER" id="PTHR37417:SF3">
    <property type="entry name" value="MYOSIN-CROSSREACTIVE PROTEIN"/>
    <property type="match status" value="1"/>
</dbReference>
<keyword evidence="2" id="KW-0456">Lyase</keyword>
<dbReference type="InterPro" id="IPR036188">
    <property type="entry name" value="FAD/NAD-bd_sf"/>
</dbReference>
<dbReference type="PANTHER" id="PTHR37417">
    <property type="entry name" value="67 KDA MYOSIN-CROSS-REACTIVE ANTIGEN FAMILY PROTEIN (AFU_ORTHOLOGUE AFUA_5G09970)"/>
    <property type="match status" value="1"/>
</dbReference>
<dbReference type="Gene3D" id="3.50.50.60">
    <property type="entry name" value="FAD/NAD(P)-binding domain"/>
    <property type="match status" value="2"/>
</dbReference>
<dbReference type="Pfam" id="PF06100">
    <property type="entry name" value="MCRA"/>
    <property type="match status" value="1"/>
</dbReference>
<dbReference type="GO" id="GO:0050151">
    <property type="term" value="F:oleate hydratase activity"/>
    <property type="evidence" value="ECO:0007669"/>
    <property type="project" value="UniProtKB-EC"/>
</dbReference>
<keyword evidence="1" id="KW-1133">Transmembrane helix</keyword>